<name>A0AAF0D331_ODILC</name>
<reference evidence="2" key="2">
    <citation type="journal article" date="2022" name="Nat. Microbiol.">
        <title>A closed Candidatus Odinarchaeum chromosome exposes Asgard archaeal viruses.</title>
        <authorList>
            <person name="Tamarit D."/>
            <person name="Caceres E.F."/>
            <person name="Krupovic M."/>
            <person name="Nijland R."/>
            <person name="Eme L."/>
            <person name="Robinson N.P."/>
            <person name="Ettema T.J.G."/>
        </authorList>
    </citation>
    <scope>NUCLEOTIDE SEQUENCE</scope>
    <source>
        <strain evidence="2">LCB_4</strain>
    </source>
</reference>
<evidence type="ECO:0000313" key="2">
    <source>
        <dbReference type="EMBL" id="WEU40798.1"/>
    </source>
</evidence>
<accession>A0AAF0D331</accession>
<dbReference type="EMBL" id="CP091871">
    <property type="protein sequence ID" value="WEU40798.1"/>
    <property type="molecule type" value="Genomic_DNA"/>
</dbReference>
<proteinExistence type="predicted"/>
<dbReference type="KEGG" id="oyw:OdinLCB4_002455"/>
<evidence type="ECO:0000256" key="1">
    <source>
        <dbReference type="SAM" id="Phobius"/>
    </source>
</evidence>
<sequence>MEQALRSNKTSIIYIIILLFIALLFNLSSIGIISFDWKIQLILLSILLIWISIGVAMVARWLFKIFRSF</sequence>
<evidence type="ECO:0000313" key="3">
    <source>
        <dbReference type="Proteomes" id="UP000186851"/>
    </source>
</evidence>
<dbReference type="Proteomes" id="UP000186851">
    <property type="component" value="Chromosome"/>
</dbReference>
<dbReference type="AlphaFoldDB" id="A0AAF0D331"/>
<reference evidence="2" key="1">
    <citation type="journal article" date="2017" name="Nature">
        <title>Asgard archaea illuminate the origin of eukaryotic cellular complexity.</title>
        <authorList>
            <person name="Zaremba-Niedzwiedzka K."/>
            <person name="Caceres E.F."/>
            <person name="Saw J.H."/>
            <person name="Backstrom D."/>
            <person name="Juzokaite L."/>
            <person name="Vancaester E."/>
            <person name="Seitz K.W."/>
            <person name="Anantharaman K."/>
            <person name="Starnawski P."/>
            <person name="Kjeldsen K.U."/>
            <person name="Scott M.B."/>
            <person name="Nunoura T."/>
            <person name="Banfield J.F."/>
            <person name="Schramm A."/>
            <person name="Baker B.J."/>
            <person name="Spang A."/>
            <person name="Ettema T.J.G."/>
        </authorList>
    </citation>
    <scope>NUCLEOTIDE SEQUENCE</scope>
    <source>
        <strain evidence="2">LCB_4</strain>
    </source>
</reference>
<organism evidence="2 3">
    <name type="scientific">Odinarchaeota yellowstonii (strain LCB_4)</name>
    <dbReference type="NCBI Taxonomy" id="1841599"/>
    <lineage>
        <taxon>Archaea</taxon>
        <taxon>Promethearchaeati</taxon>
        <taxon>Candidatus Odinarchaeota</taxon>
        <taxon>Candidatus Odinarchaeia</taxon>
        <taxon>Candidatus Odinarchaeales</taxon>
        <taxon>Candidatus Odinarchaeaceae</taxon>
        <taxon>Candidatus Odinarchaeum</taxon>
    </lineage>
</organism>
<feature type="transmembrane region" description="Helical" evidence="1">
    <location>
        <begin position="41"/>
        <end position="63"/>
    </location>
</feature>
<keyword evidence="1" id="KW-1133">Transmembrane helix</keyword>
<gene>
    <name evidence="2" type="ORF">OdinLCB4_002455</name>
</gene>
<feature type="transmembrane region" description="Helical" evidence="1">
    <location>
        <begin position="12"/>
        <end position="35"/>
    </location>
</feature>
<keyword evidence="1" id="KW-0812">Transmembrane</keyword>
<keyword evidence="1" id="KW-0472">Membrane</keyword>
<protein>
    <submittedName>
        <fullName evidence="2">Uncharacterized protein</fullName>
    </submittedName>
</protein>